<dbReference type="GO" id="GO:0160142">
    <property type="term" value="F:23S rRNA pseudouridine(746) synthase activity"/>
    <property type="evidence" value="ECO:0007669"/>
    <property type="project" value="UniProtKB-EC"/>
</dbReference>
<dbReference type="Gene3D" id="3.30.2350.10">
    <property type="entry name" value="Pseudouridine synthase"/>
    <property type="match status" value="1"/>
</dbReference>
<dbReference type="EC" id="5.4.99.29" evidence="5"/>
<comment type="similarity">
    <text evidence="1">Belongs to the pseudouridine synthase RluA family.</text>
</comment>
<evidence type="ECO:0000313" key="6">
    <source>
        <dbReference type="Proteomes" id="UP000559987"/>
    </source>
</evidence>
<evidence type="ECO:0000256" key="1">
    <source>
        <dbReference type="ARBA" id="ARBA00010876"/>
    </source>
</evidence>
<dbReference type="GO" id="GO:0008033">
    <property type="term" value="P:tRNA processing"/>
    <property type="evidence" value="ECO:0007669"/>
    <property type="project" value="UniProtKB-KW"/>
</dbReference>
<sequence length="215" mass="24136">MMRFQYRPPAGLPDTIFCDDELLVVNKPSGLLSNPGIDPITHDCALSRLEQQYGALFLIHRLDCDTSGLLTLARTKAAERSLKIQWQERQVRKRYQALVWGQPSPPAGHIHTPLAPNKDRVPLWRPDPHGKQAHTEYEVLDTAVGHSRLALTPSTGRTHQLRVHMLSLGHPILGDRFYGNEAVQAAAPRLCLHADRLSLVHPNGEQLHLECPPEF</sequence>
<gene>
    <name evidence="5" type="ORF">FHS30_001857</name>
</gene>
<keyword evidence="3 5" id="KW-0413">Isomerase</keyword>
<keyword evidence="6" id="KW-1185">Reference proteome</keyword>
<evidence type="ECO:0000256" key="3">
    <source>
        <dbReference type="ARBA" id="ARBA00023235"/>
    </source>
</evidence>
<dbReference type="InterPro" id="IPR006145">
    <property type="entry name" value="PsdUridine_synth_RsuA/RluA"/>
</dbReference>
<dbReference type="GO" id="GO:0003723">
    <property type="term" value="F:RNA binding"/>
    <property type="evidence" value="ECO:0007669"/>
    <property type="project" value="InterPro"/>
</dbReference>
<dbReference type="PANTHER" id="PTHR21600">
    <property type="entry name" value="MITOCHONDRIAL RNA PSEUDOURIDINE SYNTHASE"/>
    <property type="match status" value="1"/>
</dbReference>
<reference evidence="5 6" key="1">
    <citation type="submission" date="2020-08" db="EMBL/GenBank/DDBJ databases">
        <title>Genomic Encyclopedia of Type Strains, Phase III (KMG-III): the genomes of soil and plant-associated and newly described type strains.</title>
        <authorList>
            <person name="Whitman W."/>
        </authorList>
    </citation>
    <scope>NUCLEOTIDE SEQUENCE [LARGE SCALE GENOMIC DNA]</scope>
    <source>
        <strain evidence="5 6">CECT 8571</strain>
    </source>
</reference>
<dbReference type="PANTHER" id="PTHR21600:SF91">
    <property type="entry name" value="DUAL-SPECIFICITY RNA PSEUDOURIDINE SYNTHASE RLUA"/>
    <property type="match status" value="1"/>
</dbReference>
<dbReference type="Proteomes" id="UP000559987">
    <property type="component" value="Unassembled WGS sequence"/>
</dbReference>
<proteinExistence type="inferred from homology"/>
<evidence type="ECO:0000313" key="5">
    <source>
        <dbReference type="EMBL" id="MBB3168673.1"/>
    </source>
</evidence>
<name>A0A839ULV8_9GAMM</name>
<dbReference type="GO" id="GO:0000455">
    <property type="term" value="P:enzyme-directed rRNA pseudouridine synthesis"/>
    <property type="evidence" value="ECO:0007669"/>
    <property type="project" value="TreeGrafter"/>
</dbReference>
<dbReference type="CDD" id="cd02869">
    <property type="entry name" value="PseudoU_synth_RluA_like"/>
    <property type="match status" value="1"/>
</dbReference>
<accession>A0A839ULV8</accession>
<keyword evidence="2" id="KW-0819">tRNA processing</keyword>
<dbReference type="InterPro" id="IPR050188">
    <property type="entry name" value="RluA_PseudoU_synthase"/>
</dbReference>
<feature type="domain" description="Pseudouridine synthase RsuA/RluA-like" evidence="4">
    <location>
        <begin position="22"/>
        <end position="166"/>
    </location>
</feature>
<dbReference type="EC" id="5.4.99.28" evidence="5"/>
<dbReference type="Pfam" id="PF00849">
    <property type="entry name" value="PseudoU_synth_2"/>
    <property type="match status" value="1"/>
</dbReference>
<dbReference type="AlphaFoldDB" id="A0A839ULV8"/>
<dbReference type="SUPFAM" id="SSF55120">
    <property type="entry name" value="Pseudouridine synthase"/>
    <property type="match status" value="1"/>
</dbReference>
<dbReference type="InterPro" id="IPR020103">
    <property type="entry name" value="PsdUridine_synth_cat_dom_sf"/>
</dbReference>
<comment type="caution">
    <text evidence="5">The sequence shown here is derived from an EMBL/GenBank/DDBJ whole genome shotgun (WGS) entry which is preliminary data.</text>
</comment>
<evidence type="ECO:0000256" key="2">
    <source>
        <dbReference type="ARBA" id="ARBA00022694"/>
    </source>
</evidence>
<organism evidence="5 6">
    <name type="scientific">Simiduia aestuariiviva</name>
    <dbReference type="NCBI Taxonomy" id="1510459"/>
    <lineage>
        <taxon>Bacteria</taxon>
        <taxon>Pseudomonadati</taxon>
        <taxon>Pseudomonadota</taxon>
        <taxon>Gammaproteobacteria</taxon>
        <taxon>Cellvibrionales</taxon>
        <taxon>Cellvibrionaceae</taxon>
        <taxon>Simiduia</taxon>
    </lineage>
</organism>
<dbReference type="GO" id="GO:0160151">
    <property type="term" value="F:tRNA pseudouridine(32) synthase activity"/>
    <property type="evidence" value="ECO:0007669"/>
    <property type="project" value="UniProtKB-EC"/>
</dbReference>
<dbReference type="EMBL" id="JACHXZ010000002">
    <property type="protein sequence ID" value="MBB3168673.1"/>
    <property type="molecule type" value="Genomic_DNA"/>
</dbReference>
<evidence type="ECO:0000259" key="4">
    <source>
        <dbReference type="Pfam" id="PF00849"/>
    </source>
</evidence>
<protein>
    <submittedName>
        <fullName evidence="5">tRNA pseudouridine32 synthase/23S rRNA pseudouridine746 synthase</fullName>
        <ecNumber evidence="5">5.4.99.28</ecNumber>
        <ecNumber evidence="5">5.4.99.29</ecNumber>
    </submittedName>
</protein>